<proteinExistence type="predicted"/>
<evidence type="ECO:0000313" key="3">
    <source>
        <dbReference type="EMBL" id="KHT51976.1"/>
    </source>
</evidence>
<dbReference type="PANTHER" id="PTHR43777:SF1">
    <property type="entry name" value="MOLYBDENUM COFACTOR CYTIDYLYLTRANSFERASE"/>
    <property type="match status" value="1"/>
</dbReference>
<dbReference type="Proteomes" id="UP000031197">
    <property type="component" value="Unassembled WGS sequence"/>
</dbReference>
<dbReference type="AlphaFoldDB" id="A0A0B3Y5L9"/>
<evidence type="ECO:0000256" key="1">
    <source>
        <dbReference type="ARBA" id="ARBA00022842"/>
    </source>
</evidence>
<dbReference type="OrthoDB" id="5298023at2"/>
<dbReference type="RefSeq" id="WP_039220757.1">
    <property type="nucleotide sequence ID" value="NZ_JWLW01000018.1"/>
</dbReference>
<comment type="caution">
    <text evidence="3">The sequence shown here is derived from an EMBL/GenBank/DDBJ whole genome shotgun (WGS) entry which is preliminary data.</text>
</comment>
<accession>A0A0B3Y5L9</accession>
<keyword evidence="1" id="KW-0460">Magnesium</keyword>
<dbReference type="Gene3D" id="3.90.550.10">
    <property type="entry name" value="Spore Coat Polysaccharide Biosynthesis Protein SpsA, Chain A"/>
    <property type="match status" value="1"/>
</dbReference>
<dbReference type="EMBL" id="JWLW01000018">
    <property type="protein sequence ID" value="KHT51976.1"/>
    <property type="molecule type" value="Genomic_DNA"/>
</dbReference>
<dbReference type="PANTHER" id="PTHR43777">
    <property type="entry name" value="MOLYBDENUM COFACTOR CYTIDYLYLTRANSFERASE"/>
    <property type="match status" value="1"/>
</dbReference>
<organism evidence="3 4">
    <name type="scientific">Alteromonas marina</name>
    <dbReference type="NCBI Taxonomy" id="203795"/>
    <lineage>
        <taxon>Bacteria</taxon>
        <taxon>Pseudomonadati</taxon>
        <taxon>Pseudomonadota</taxon>
        <taxon>Gammaproteobacteria</taxon>
        <taxon>Alteromonadales</taxon>
        <taxon>Alteromonadaceae</taxon>
        <taxon>Alteromonas/Salinimonas group</taxon>
        <taxon>Alteromonas</taxon>
    </lineage>
</organism>
<reference evidence="3 4" key="1">
    <citation type="submission" date="2014-12" db="EMBL/GenBank/DDBJ databases">
        <title>Genome sequencing of Alteromonas marina AD001.</title>
        <authorList>
            <person name="Adrian T.G.S."/>
            <person name="Chan K.G."/>
        </authorList>
    </citation>
    <scope>NUCLEOTIDE SEQUENCE [LARGE SCALE GENOMIC DNA]</scope>
    <source>
        <strain evidence="3 4">AD001</strain>
    </source>
</reference>
<feature type="domain" description="MobA-like NTP transferase" evidence="2">
    <location>
        <begin position="11"/>
        <end position="209"/>
    </location>
</feature>
<dbReference type="Pfam" id="PF12804">
    <property type="entry name" value="NTP_transf_3"/>
    <property type="match status" value="1"/>
</dbReference>
<dbReference type="GO" id="GO:0016779">
    <property type="term" value="F:nucleotidyltransferase activity"/>
    <property type="evidence" value="ECO:0007669"/>
    <property type="project" value="UniProtKB-ARBA"/>
</dbReference>
<dbReference type="CDD" id="cd04182">
    <property type="entry name" value="GT_2_like_f"/>
    <property type="match status" value="1"/>
</dbReference>
<evidence type="ECO:0000313" key="4">
    <source>
        <dbReference type="Proteomes" id="UP000031197"/>
    </source>
</evidence>
<protein>
    <submittedName>
        <fullName evidence="3">Isoquinoline 1-oxidoreductase</fullName>
    </submittedName>
</protein>
<dbReference type="InterPro" id="IPR029044">
    <property type="entry name" value="Nucleotide-diphossugar_trans"/>
</dbReference>
<gene>
    <name evidence="3" type="ORF">RJ41_11435</name>
</gene>
<sequence>MKSENYAVALVVLAGGKSARYKGNKLLSEHPISALSLIQHSVGEVVSARNDLALTSELPITVVTGRWHDSVNSQLKHSPCKVSELPISIVHNANWDEGLASSIRTGLTHLLSHSSLSKSVSPTAKGSCTRPTHVLFTLADLPSINAQDFVRLINASYANPNHIVCSEWQKQGENNSRLTVPAIFPEAVFSELLALSGDMGAKPVIKKYAKLGRVTAVSIPNAQFDIDTPQDWDKLKSRG</sequence>
<evidence type="ECO:0000259" key="2">
    <source>
        <dbReference type="Pfam" id="PF12804"/>
    </source>
</evidence>
<dbReference type="SUPFAM" id="SSF53448">
    <property type="entry name" value="Nucleotide-diphospho-sugar transferases"/>
    <property type="match status" value="1"/>
</dbReference>
<keyword evidence="4" id="KW-1185">Reference proteome</keyword>
<name>A0A0B3Y5L9_9ALTE</name>
<dbReference type="InterPro" id="IPR025877">
    <property type="entry name" value="MobA-like_NTP_Trfase"/>
</dbReference>